<dbReference type="VEuPathDB" id="FungiDB:AMAG_05747"/>
<keyword evidence="2" id="KW-1185">Reference proteome</keyword>
<accession>A0A0L0SD67</accession>
<dbReference type="AlphaFoldDB" id="A0A0L0SD67"/>
<name>A0A0L0SD67_ALLM3</name>
<dbReference type="OrthoDB" id="5723836at2759"/>
<organism evidence="1 2">
    <name type="scientific">Allomyces macrogynus (strain ATCC 38327)</name>
    <name type="common">Allomyces javanicus var. macrogynus</name>
    <dbReference type="NCBI Taxonomy" id="578462"/>
    <lineage>
        <taxon>Eukaryota</taxon>
        <taxon>Fungi</taxon>
        <taxon>Fungi incertae sedis</taxon>
        <taxon>Blastocladiomycota</taxon>
        <taxon>Blastocladiomycetes</taxon>
        <taxon>Blastocladiales</taxon>
        <taxon>Blastocladiaceae</taxon>
        <taxon>Allomyces</taxon>
    </lineage>
</organism>
<dbReference type="Proteomes" id="UP000054350">
    <property type="component" value="Unassembled WGS sequence"/>
</dbReference>
<sequence>MLFDTVVMQLFLYPDLRGVRDLIRKRRTLGTTPRFLFEPFHDASIGAPAPTPPKHVDRRMLVEDLTFKATLVLIEYPTGMDPFAAMSATVPTRAQCPRLTCSFTPTSAKCERHLARSLSLIATRCRVHGRRSCFGWRAGVASRKTARAPTLMDSTGGATGSLSMQHRDVACIRANLLRLTARMQ</sequence>
<gene>
    <name evidence="1" type="ORF">AMAG_05747</name>
</gene>
<reference evidence="2" key="2">
    <citation type="submission" date="2009-11" db="EMBL/GenBank/DDBJ databases">
        <title>The Genome Sequence of Allomyces macrogynus strain ATCC 38327.</title>
        <authorList>
            <consortium name="The Broad Institute Genome Sequencing Platform"/>
            <person name="Russ C."/>
            <person name="Cuomo C."/>
            <person name="Shea T."/>
            <person name="Young S.K."/>
            <person name="Zeng Q."/>
            <person name="Koehrsen M."/>
            <person name="Haas B."/>
            <person name="Borodovsky M."/>
            <person name="Guigo R."/>
            <person name="Alvarado L."/>
            <person name="Berlin A."/>
            <person name="Borenstein D."/>
            <person name="Chen Z."/>
            <person name="Engels R."/>
            <person name="Freedman E."/>
            <person name="Gellesch M."/>
            <person name="Goldberg J."/>
            <person name="Griggs A."/>
            <person name="Gujja S."/>
            <person name="Heiman D."/>
            <person name="Hepburn T."/>
            <person name="Howarth C."/>
            <person name="Jen D."/>
            <person name="Larson L."/>
            <person name="Lewis B."/>
            <person name="Mehta T."/>
            <person name="Park D."/>
            <person name="Pearson M."/>
            <person name="Roberts A."/>
            <person name="Saif S."/>
            <person name="Shenoy N."/>
            <person name="Sisk P."/>
            <person name="Stolte C."/>
            <person name="Sykes S."/>
            <person name="Walk T."/>
            <person name="White J."/>
            <person name="Yandava C."/>
            <person name="Burger G."/>
            <person name="Gray M.W."/>
            <person name="Holland P.W.H."/>
            <person name="King N."/>
            <person name="Lang F.B.F."/>
            <person name="Roger A.J."/>
            <person name="Ruiz-Trillo I."/>
            <person name="Lander E."/>
            <person name="Nusbaum C."/>
        </authorList>
    </citation>
    <scope>NUCLEOTIDE SEQUENCE [LARGE SCALE GENOMIC DNA]</scope>
    <source>
        <strain evidence="2">ATCC 38327</strain>
    </source>
</reference>
<reference evidence="1 2" key="1">
    <citation type="submission" date="2009-11" db="EMBL/GenBank/DDBJ databases">
        <title>Annotation of Allomyces macrogynus ATCC 38327.</title>
        <authorList>
            <consortium name="The Broad Institute Genome Sequencing Platform"/>
            <person name="Russ C."/>
            <person name="Cuomo C."/>
            <person name="Burger G."/>
            <person name="Gray M.W."/>
            <person name="Holland P.W.H."/>
            <person name="King N."/>
            <person name="Lang F.B.F."/>
            <person name="Roger A.J."/>
            <person name="Ruiz-Trillo I."/>
            <person name="Young S.K."/>
            <person name="Zeng Q."/>
            <person name="Gargeya S."/>
            <person name="Fitzgerald M."/>
            <person name="Haas B."/>
            <person name="Abouelleil A."/>
            <person name="Alvarado L."/>
            <person name="Arachchi H.M."/>
            <person name="Berlin A."/>
            <person name="Chapman S.B."/>
            <person name="Gearin G."/>
            <person name="Goldberg J."/>
            <person name="Griggs A."/>
            <person name="Gujja S."/>
            <person name="Hansen M."/>
            <person name="Heiman D."/>
            <person name="Howarth C."/>
            <person name="Larimer J."/>
            <person name="Lui A."/>
            <person name="MacDonald P.J.P."/>
            <person name="McCowen C."/>
            <person name="Montmayeur A."/>
            <person name="Murphy C."/>
            <person name="Neiman D."/>
            <person name="Pearson M."/>
            <person name="Priest M."/>
            <person name="Roberts A."/>
            <person name="Saif S."/>
            <person name="Shea T."/>
            <person name="Sisk P."/>
            <person name="Stolte C."/>
            <person name="Sykes S."/>
            <person name="Wortman J."/>
            <person name="Nusbaum C."/>
            <person name="Birren B."/>
        </authorList>
    </citation>
    <scope>NUCLEOTIDE SEQUENCE [LARGE SCALE GENOMIC DNA]</scope>
    <source>
        <strain evidence="1 2">ATCC 38327</strain>
    </source>
</reference>
<dbReference type="EMBL" id="GG745336">
    <property type="protein sequence ID" value="KNE60350.1"/>
    <property type="molecule type" value="Genomic_DNA"/>
</dbReference>
<proteinExistence type="predicted"/>
<protein>
    <submittedName>
        <fullName evidence="1">Uncharacterized protein</fullName>
    </submittedName>
</protein>
<evidence type="ECO:0000313" key="1">
    <source>
        <dbReference type="EMBL" id="KNE60350.1"/>
    </source>
</evidence>
<evidence type="ECO:0000313" key="2">
    <source>
        <dbReference type="Proteomes" id="UP000054350"/>
    </source>
</evidence>